<dbReference type="RefSeq" id="WP_377095517.1">
    <property type="nucleotide sequence ID" value="NZ_JBHSJM010000001.1"/>
</dbReference>
<evidence type="ECO:0000256" key="1">
    <source>
        <dbReference type="SAM" id="MobiDB-lite"/>
    </source>
</evidence>
<evidence type="ECO:0000313" key="4">
    <source>
        <dbReference type="Proteomes" id="UP001597297"/>
    </source>
</evidence>
<gene>
    <name evidence="3" type="ORF">ACFSQZ_05840</name>
</gene>
<name>A0ABW5E0T6_9BACT</name>
<feature type="compositionally biased region" description="Polar residues" evidence="1">
    <location>
        <begin position="62"/>
        <end position="79"/>
    </location>
</feature>
<organism evidence="3 4">
    <name type="scientific">Rubritalea spongiae</name>
    <dbReference type="NCBI Taxonomy" id="430797"/>
    <lineage>
        <taxon>Bacteria</taxon>
        <taxon>Pseudomonadati</taxon>
        <taxon>Verrucomicrobiota</taxon>
        <taxon>Verrucomicrobiia</taxon>
        <taxon>Verrucomicrobiales</taxon>
        <taxon>Rubritaleaceae</taxon>
        <taxon>Rubritalea</taxon>
    </lineage>
</organism>
<feature type="chain" id="PRO_5045064810" description="Lipoprotein" evidence="2">
    <location>
        <begin position="23"/>
        <end position="144"/>
    </location>
</feature>
<evidence type="ECO:0008006" key="5">
    <source>
        <dbReference type="Google" id="ProtNLM"/>
    </source>
</evidence>
<protein>
    <recommendedName>
        <fullName evidence="5">Lipoprotein</fullName>
    </recommendedName>
</protein>
<feature type="signal peptide" evidence="2">
    <location>
        <begin position="1"/>
        <end position="22"/>
    </location>
</feature>
<dbReference type="EMBL" id="JBHUJC010000018">
    <property type="protein sequence ID" value="MFD2275981.1"/>
    <property type="molecule type" value="Genomic_DNA"/>
</dbReference>
<evidence type="ECO:0000256" key="2">
    <source>
        <dbReference type="SAM" id="SignalP"/>
    </source>
</evidence>
<feature type="region of interest" description="Disordered" evidence="1">
    <location>
        <begin position="122"/>
        <end position="144"/>
    </location>
</feature>
<evidence type="ECO:0000313" key="3">
    <source>
        <dbReference type="EMBL" id="MFD2275981.1"/>
    </source>
</evidence>
<reference evidence="4" key="1">
    <citation type="journal article" date="2019" name="Int. J. Syst. Evol. Microbiol.">
        <title>The Global Catalogue of Microorganisms (GCM) 10K type strain sequencing project: providing services to taxonomists for standard genome sequencing and annotation.</title>
        <authorList>
            <consortium name="The Broad Institute Genomics Platform"/>
            <consortium name="The Broad Institute Genome Sequencing Center for Infectious Disease"/>
            <person name="Wu L."/>
            <person name="Ma J."/>
        </authorList>
    </citation>
    <scope>NUCLEOTIDE SEQUENCE [LARGE SCALE GENOMIC DNA]</scope>
    <source>
        <strain evidence="4">JCM 16545</strain>
    </source>
</reference>
<dbReference type="Proteomes" id="UP001597297">
    <property type="component" value="Unassembled WGS sequence"/>
</dbReference>
<accession>A0ABW5E0T6</accession>
<comment type="caution">
    <text evidence="3">The sequence shown here is derived from an EMBL/GenBank/DDBJ whole genome shotgun (WGS) entry which is preliminary data.</text>
</comment>
<dbReference type="PROSITE" id="PS51257">
    <property type="entry name" value="PROKAR_LIPOPROTEIN"/>
    <property type="match status" value="1"/>
</dbReference>
<keyword evidence="4" id="KW-1185">Reference proteome</keyword>
<proteinExistence type="predicted"/>
<feature type="compositionally biased region" description="Polar residues" evidence="1">
    <location>
        <begin position="41"/>
        <end position="54"/>
    </location>
</feature>
<sequence>MKVAIYTMLSAAFCALVTSCYYPPSYPQQKDQPPVPPAPVDNTTATDPGAQQLQAARERLEAQQNGTTTDPYSNPNAQLPNPGPSSEVAPTAPSTYPYATKVPNKPGFVFNPYTKNQVDVRGIPEGTLVRDPYDNDKTHKFRVP</sequence>
<feature type="region of interest" description="Disordered" evidence="1">
    <location>
        <begin position="26"/>
        <end position="100"/>
    </location>
</feature>
<keyword evidence="2" id="KW-0732">Signal</keyword>